<feature type="signal peptide" evidence="6">
    <location>
        <begin position="1"/>
        <end position="24"/>
    </location>
</feature>
<evidence type="ECO:0000256" key="1">
    <source>
        <dbReference type="ARBA" id="ARBA00006926"/>
    </source>
</evidence>
<feature type="region of interest" description="Disordered" evidence="5">
    <location>
        <begin position="24"/>
        <end position="65"/>
    </location>
</feature>
<dbReference type="SUPFAM" id="SSF52833">
    <property type="entry name" value="Thioredoxin-like"/>
    <property type="match status" value="1"/>
</dbReference>
<dbReference type="GeneID" id="112679719"/>
<dbReference type="Proteomes" id="UP000694846">
    <property type="component" value="Unplaced"/>
</dbReference>
<sequence>MNHNVCTILFFAVILLWTSQHTQSCKPNSPPSPPPPPPPHHPPHHPHPRSHHPGSESTSSCADEDYSGSSTSVECAGSTVYSYTVKDVYGEDICLQQYSGKVLLIVNYAESCGLTDKNVKGLKALSKKYKSQGLVILIFPSNSFDENPRGNEAGYQLAEKYPEFVVCSEVDVNGSSEEPLYKYLKKTTSTSSTREIEWNFTKFLVNKQGVPVRRFSSTDDFDCIESSVIEEC</sequence>
<proteinExistence type="inferred from homology"/>
<dbReference type="PANTHER" id="PTHR11592:SF78">
    <property type="entry name" value="GLUTATHIONE PEROXIDASE"/>
    <property type="match status" value="1"/>
</dbReference>
<dbReference type="CDD" id="cd00340">
    <property type="entry name" value="GSH_Peroxidase"/>
    <property type="match status" value="1"/>
</dbReference>
<dbReference type="AlphaFoldDB" id="A0A8B8F3X6"/>
<dbReference type="Pfam" id="PF00255">
    <property type="entry name" value="GSHPx"/>
    <property type="match status" value="1"/>
</dbReference>
<evidence type="ECO:0000256" key="5">
    <source>
        <dbReference type="SAM" id="MobiDB-lite"/>
    </source>
</evidence>
<accession>A0A8B8F3X6</accession>
<evidence type="ECO:0000313" key="7">
    <source>
        <dbReference type="Proteomes" id="UP000694846"/>
    </source>
</evidence>
<evidence type="ECO:0000256" key="2">
    <source>
        <dbReference type="ARBA" id="ARBA00022559"/>
    </source>
</evidence>
<dbReference type="InterPro" id="IPR036249">
    <property type="entry name" value="Thioredoxin-like_sf"/>
</dbReference>
<dbReference type="OrthoDB" id="446890at2759"/>
<dbReference type="PROSITE" id="PS51355">
    <property type="entry name" value="GLUTATHIONE_PEROXID_3"/>
    <property type="match status" value="1"/>
</dbReference>
<dbReference type="RefSeq" id="XP_025405393.1">
    <property type="nucleotide sequence ID" value="XM_025549608.1"/>
</dbReference>
<dbReference type="PRINTS" id="PR01011">
    <property type="entry name" value="GLUTPROXDASE"/>
</dbReference>
<feature type="compositionally biased region" description="Pro residues" evidence="5">
    <location>
        <begin position="28"/>
        <end position="40"/>
    </location>
</feature>
<dbReference type="GO" id="GO:0004601">
    <property type="term" value="F:peroxidase activity"/>
    <property type="evidence" value="ECO:0007669"/>
    <property type="project" value="UniProtKB-KW"/>
</dbReference>
<evidence type="ECO:0000256" key="3">
    <source>
        <dbReference type="ARBA" id="ARBA00023002"/>
    </source>
</evidence>
<gene>
    <name evidence="8" type="primary">LOC112679719</name>
</gene>
<comment type="similarity">
    <text evidence="1 4">Belongs to the glutathione peroxidase family.</text>
</comment>
<feature type="compositionally biased region" description="Basic residues" evidence="5">
    <location>
        <begin position="41"/>
        <end position="52"/>
    </location>
</feature>
<keyword evidence="6" id="KW-0732">Signal</keyword>
<dbReference type="PANTHER" id="PTHR11592">
    <property type="entry name" value="GLUTATHIONE PEROXIDASE"/>
    <property type="match status" value="1"/>
</dbReference>
<keyword evidence="3 4" id="KW-0560">Oxidoreductase</keyword>
<name>A0A8B8F3X6_9HEMI</name>
<evidence type="ECO:0000256" key="6">
    <source>
        <dbReference type="SAM" id="SignalP"/>
    </source>
</evidence>
<evidence type="ECO:0000313" key="8">
    <source>
        <dbReference type="RefSeq" id="XP_025405393.1"/>
    </source>
</evidence>
<reference evidence="8" key="1">
    <citation type="submission" date="2025-08" db="UniProtKB">
        <authorList>
            <consortium name="RefSeq"/>
        </authorList>
    </citation>
    <scope>IDENTIFICATION</scope>
    <source>
        <tissue evidence="8">Whole body</tissue>
    </source>
</reference>
<keyword evidence="7" id="KW-1185">Reference proteome</keyword>
<evidence type="ECO:0000256" key="4">
    <source>
        <dbReference type="RuleBase" id="RU000499"/>
    </source>
</evidence>
<keyword evidence="2 4" id="KW-0575">Peroxidase</keyword>
<dbReference type="Gene3D" id="3.40.30.10">
    <property type="entry name" value="Glutaredoxin"/>
    <property type="match status" value="1"/>
</dbReference>
<organism evidence="7 8">
    <name type="scientific">Sipha flava</name>
    <name type="common">yellow sugarcane aphid</name>
    <dbReference type="NCBI Taxonomy" id="143950"/>
    <lineage>
        <taxon>Eukaryota</taxon>
        <taxon>Metazoa</taxon>
        <taxon>Ecdysozoa</taxon>
        <taxon>Arthropoda</taxon>
        <taxon>Hexapoda</taxon>
        <taxon>Insecta</taxon>
        <taxon>Pterygota</taxon>
        <taxon>Neoptera</taxon>
        <taxon>Paraneoptera</taxon>
        <taxon>Hemiptera</taxon>
        <taxon>Sternorrhyncha</taxon>
        <taxon>Aphidomorpha</taxon>
        <taxon>Aphidoidea</taxon>
        <taxon>Aphididae</taxon>
        <taxon>Sipha</taxon>
    </lineage>
</organism>
<feature type="compositionally biased region" description="Polar residues" evidence="5">
    <location>
        <begin position="55"/>
        <end position="65"/>
    </location>
</feature>
<feature type="chain" id="PRO_5034732513" description="Glutathione peroxidase" evidence="6">
    <location>
        <begin position="25"/>
        <end position="232"/>
    </location>
</feature>
<protein>
    <recommendedName>
        <fullName evidence="4">Glutathione peroxidase</fullName>
    </recommendedName>
</protein>
<dbReference type="InterPro" id="IPR000889">
    <property type="entry name" value="Glutathione_peroxidase"/>
</dbReference>
<dbReference type="GO" id="GO:0006979">
    <property type="term" value="P:response to oxidative stress"/>
    <property type="evidence" value="ECO:0007669"/>
    <property type="project" value="InterPro"/>
</dbReference>